<evidence type="ECO:0000256" key="3">
    <source>
        <dbReference type="ARBA" id="ARBA00022519"/>
    </source>
</evidence>
<organism evidence="12 13">
    <name type="scientific">Pseudomonas leptonychotis</name>
    <dbReference type="NCBI Taxonomy" id="2448482"/>
    <lineage>
        <taxon>Bacteria</taxon>
        <taxon>Pseudomonadati</taxon>
        <taxon>Pseudomonadota</taxon>
        <taxon>Gammaproteobacteria</taxon>
        <taxon>Pseudomonadales</taxon>
        <taxon>Pseudomonadaceae</taxon>
        <taxon>Pseudomonas</taxon>
    </lineage>
</organism>
<evidence type="ECO:0000256" key="10">
    <source>
        <dbReference type="SAM" id="MobiDB-lite"/>
    </source>
</evidence>
<evidence type="ECO:0000256" key="6">
    <source>
        <dbReference type="ARBA" id="ARBA00022989"/>
    </source>
</evidence>
<evidence type="ECO:0000256" key="9">
    <source>
        <dbReference type="HAMAP-Rule" id="MF_00911"/>
    </source>
</evidence>
<dbReference type="PROSITE" id="PS51779">
    <property type="entry name" value="POTRA"/>
    <property type="match status" value="1"/>
</dbReference>
<evidence type="ECO:0000313" key="12">
    <source>
        <dbReference type="EMBL" id="TIH09746.1"/>
    </source>
</evidence>
<accession>A0A4T2A3T1</accession>
<name>A0A4T2A3T1_9PSED</name>
<dbReference type="GO" id="GO:0005886">
    <property type="term" value="C:plasma membrane"/>
    <property type="evidence" value="ECO:0007669"/>
    <property type="project" value="UniProtKB-SubCell"/>
</dbReference>
<evidence type="ECO:0000256" key="7">
    <source>
        <dbReference type="ARBA" id="ARBA00023136"/>
    </source>
</evidence>
<gene>
    <name evidence="9" type="primary">ftsQ</name>
    <name evidence="12" type="ORF">D8779_03340</name>
</gene>
<dbReference type="InterPro" id="IPR005548">
    <property type="entry name" value="Cell_div_FtsQ/DivIB_C"/>
</dbReference>
<comment type="subcellular location">
    <subcellularLocation>
        <location evidence="9">Cell inner membrane</location>
        <topology evidence="9">Single-pass type II membrane protein</topology>
    </subcellularLocation>
    <subcellularLocation>
        <location evidence="1">Membrane</location>
    </subcellularLocation>
    <text evidence="9">Localizes to the division septum.</text>
</comment>
<comment type="caution">
    <text evidence="12">The sequence shown here is derived from an EMBL/GenBank/DDBJ whole genome shotgun (WGS) entry which is preliminary data.</text>
</comment>
<protein>
    <recommendedName>
        <fullName evidence="9">Cell division protein FtsQ</fullName>
    </recommendedName>
</protein>
<dbReference type="Gene3D" id="3.10.20.310">
    <property type="entry name" value="membrane protein fhac"/>
    <property type="match status" value="1"/>
</dbReference>
<feature type="domain" description="POTRA" evidence="11">
    <location>
        <begin position="81"/>
        <end position="150"/>
    </location>
</feature>
<dbReference type="InterPro" id="IPR013685">
    <property type="entry name" value="POTRA_FtsQ_type"/>
</dbReference>
<dbReference type="Pfam" id="PF03799">
    <property type="entry name" value="FtsQ_DivIB_C"/>
    <property type="match status" value="1"/>
</dbReference>
<keyword evidence="13" id="KW-1185">Reference proteome</keyword>
<dbReference type="Gene3D" id="3.40.50.11690">
    <property type="entry name" value="Cell division protein FtsQ/DivIB"/>
    <property type="match status" value="1"/>
</dbReference>
<comment type="subunit">
    <text evidence="9">Part of a complex composed of FtsB, FtsL and FtsQ.</text>
</comment>
<evidence type="ECO:0000256" key="5">
    <source>
        <dbReference type="ARBA" id="ARBA00022692"/>
    </source>
</evidence>
<evidence type="ECO:0000313" key="13">
    <source>
        <dbReference type="Proteomes" id="UP000307541"/>
    </source>
</evidence>
<keyword evidence="8 9" id="KW-0131">Cell cycle</keyword>
<keyword evidence="3 9" id="KW-0997">Cell inner membrane</keyword>
<dbReference type="Proteomes" id="UP000307541">
    <property type="component" value="Unassembled WGS sequence"/>
</dbReference>
<keyword evidence="7 9" id="KW-0472">Membrane</keyword>
<comment type="function">
    <text evidence="9">Essential cell division protein. May link together the upstream cell division proteins, which are predominantly cytoplasmic, with the downstream cell division proteins, which are predominantly periplasmic. May control correct divisome assembly.</text>
</comment>
<reference evidence="12 13" key="1">
    <citation type="submission" date="2018-10" db="EMBL/GenBank/DDBJ databases">
        <title>Pseudomonas leptonychotis sp. nov., isolated from Weddell seals in Antarctica.</title>
        <authorList>
            <person name="Novakova D."/>
            <person name="Svec P."/>
            <person name="Kralova S."/>
            <person name="Kristofova L."/>
            <person name="Zeman M."/>
            <person name="Pantucek R."/>
            <person name="Maslanova I."/>
            <person name="Sedlacek I."/>
        </authorList>
    </citation>
    <scope>NUCLEOTIDE SEQUENCE [LARGE SCALE GENOMIC DNA]</scope>
    <source>
        <strain evidence="12 13">CCM 8849</strain>
    </source>
</reference>
<keyword evidence="6 9" id="KW-1133">Transmembrane helix</keyword>
<evidence type="ECO:0000256" key="2">
    <source>
        <dbReference type="ARBA" id="ARBA00022475"/>
    </source>
</evidence>
<keyword evidence="4 9" id="KW-0132">Cell division</keyword>
<dbReference type="GO" id="GO:0043093">
    <property type="term" value="P:FtsZ-dependent cytokinesis"/>
    <property type="evidence" value="ECO:0007669"/>
    <property type="project" value="UniProtKB-UniRule"/>
</dbReference>
<dbReference type="PANTHER" id="PTHR35851:SF1">
    <property type="entry name" value="CELL DIVISION PROTEIN FTSQ"/>
    <property type="match status" value="1"/>
</dbReference>
<keyword evidence="5 9" id="KW-0812">Transmembrane</keyword>
<evidence type="ECO:0000259" key="11">
    <source>
        <dbReference type="PROSITE" id="PS51779"/>
    </source>
</evidence>
<feature type="region of interest" description="Disordered" evidence="10">
    <location>
        <begin position="1"/>
        <end position="26"/>
    </location>
</feature>
<proteinExistence type="inferred from homology"/>
<dbReference type="OrthoDB" id="9790370at2"/>
<dbReference type="InterPro" id="IPR045335">
    <property type="entry name" value="FtsQ_C_sf"/>
</dbReference>
<evidence type="ECO:0000256" key="8">
    <source>
        <dbReference type="ARBA" id="ARBA00023306"/>
    </source>
</evidence>
<dbReference type="InterPro" id="IPR034746">
    <property type="entry name" value="POTRA"/>
</dbReference>
<dbReference type="EMBL" id="RFLV01000001">
    <property type="protein sequence ID" value="TIH09746.1"/>
    <property type="molecule type" value="Genomic_DNA"/>
</dbReference>
<dbReference type="HAMAP" id="MF_00911">
    <property type="entry name" value="FtsQ_subfam"/>
    <property type="match status" value="1"/>
</dbReference>
<evidence type="ECO:0000256" key="1">
    <source>
        <dbReference type="ARBA" id="ARBA00004370"/>
    </source>
</evidence>
<dbReference type="Pfam" id="PF08478">
    <property type="entry name" value="POTRA_1"/>
    <property type="match status" value="1"/>
</dbReference>
<keyword evidence="2 9" id="KW-1003">Cell membrane</keyword>
<dbReference type="PANTHER" id="PTHR35851">
    <property type="entry name" value="CELL DIVISION PROTEIN FTSQ"/>
    <property type="match status" value="1"/>
</dbReference>
<dbReference type="GO" id="GO:0032153">
    <property type="term" value="C:cell division site"/>
    <property type="evidence" value="ECO:0007669"/>
    <property type="project" value="UniProtKB-UniRule"/>
</dbReference>
<comment type="similarity">
    <text evidence="9">Belongs to the FtsQ/DivIB family. FtsQ subfamily.</text>
</comment>
<sequence length="291" mass="32508">MTATVRHQPGSSRAPARGKPAQRGASRLVAKEPLSLRVSLPKARLNGLGGWIKHLAWPLLLLGLGYGTYELSLRALPYADQPIATISVEGDLSYVNQQAVQQRIAPYADASFFSVDLLSMRRELESMPWIASAQVRRVWPDQLVVRLEEQLPIARWGDEALLNNQGEAFAPLELANYPHLPQLYGPKRAQQQVMQQYQVISQMLRPLGFSVARLELRERGSWFLSTGQGIELLLGRDHLVEKMRRFTAIYDKALKAQQTNIARIDLRYANGLAVAWREPVAPTAAPTAAVQ</sequence>
<evidence type="ECO:0000256" key="4">
    <source>
        <dbReference type="ARBA" id="ARBA00022618"/>
    </source>
</evidence>
<dbReference type="RefSeq" id="WP_136663045.1">
    <property type="nucleotide sequence ID" value="NZ_RFLV01000001.1"/>
</dbReference>
<dbReference type="AlphaFoldDB" id="A0A4T2A3T1"/>
<feature type="compositionally biased region" description="Polar residues" evidence="10">
    <location>
        <begin position="1"/>
        <end position="11"/>
    </location>
</feature>
<dbReference type="InterPro" id="IPR026579">
    <property type="entry name" value="FtsQ"/>
</dbReference>
<dbReference type="GO" id="GO:0090529">
    <property type="term" value="P:cell septum assembly"/>
    <property type="evidence" value="ECO:0007669"/>
    <property type="project" value="InterPro"/>
</dbReference>